<dbReference type="GO" id="GO:0046872">
    <property type="term" value="F:metal ion binding"/>
    <property type="evidence" value="ECO:0007669"/>
    <property type="project" value="UniProtKB-KW"/>
</dbReference>
<proteinExistence type="predicted"/>
<dbReference type="GO" id="GO:0045277">
    <property type="term" value="C:respiratory chain complex IV"/>
    <property type="evidence" value="ECO:0007669"/>
    <property type="project" value="InterPro"/>
</dbReference>
<accession>C8TDR9</accession>
<dbReference type="VEuPathDB" id="ToxoDB:ETH_00011460"/>
<keyword evidence="2" id="KW-0862">Zinc</keyword>
<dbReference type="Pfam" id="PF01215">
    <property type="entry name" value="COX5B"/>
    <property type="match status" value="1"/>
</dbReference>
<keyword evidence="1" id="KW-0479">Metal-binding</keyword>
<dbReference type="SUPFAM" id="SSF57802">
    <property type="entry name" value="Rubredoxin-like"/>
    <property type="match status" value="1"/>
</dbReference>
<dbReference type="GO" id="GO:0005740">
    <property type="term" value="C:mitochondrial envelope"/>
    <property type="evidence" value="ECO:0007669"/>
    <property type="project" value="InterPro"/>
</dbReference>
<gene>
    <name evidence="3" type="ORF">e1129c10.tmp0021</name>
</gene>
<evidence type="ECO:0000256" key="1">
    <source>
        <dbReference type="ARBA" id="ARBA00022723"/>
    </source>
</evidence>
<dbReference type="Gene3D" id="2.60.11.10">
    <property type="entry name" value="Cytochrome c oxidase, subunit Vb"/>
    <property type="match status" value="1"/>
</dbReference>
<evidence type="ECO:0000256" key="2">
    <source>
        <dbReference type="ARBA" id="ARBA00022833"/>
    </source>
</evidence>
<dbReference type="EMBL" id="AM269894">
    <property type="protein sequence ID" value="CAK51405.1"/>
    <property type="molecule type" value="Genomic_DNA"/>
</dbReference>
<dbReference type="GO" id="GO:0006123">
    <property type="term" value="P:mitochondrial electron transport, cytochrome c to oxygen"/>
    <property type="evidence" value="ECO:0007669"/>
    <property type="project" value="InterPro"/>
</dbReference>
<evidence type="ECO:0000313" key="3">
    <source>
        <dbReference type="EMBL" id="CAK51405.1"/>
    </source>
</evidence>
<dbReference type="CDD" id="cd00924">
    <property type="entry name" value="Cyt_c_Oxidase_Vb"/>
    <property type="match status" value="1"/>
</dbReference>
<evidence type="ECO:0000313" key="4">
    <source>
        <dbReference type="Proteomes" id="UP000243681"/>
    </source>
</evidence>
<dbReference type="InterPro" id="IPR002124">
    <property type="entry name" value="Cyt_c_oxidase_su5b"/>
</dbReference>
<sequence length="220" mass="25120">MDFFQNYWYWRLRAEAAILDPQQLPRKSYKQLARDMGLQIVTEENQHMVGLLELYEYLKTAPFVGPFGTTQNPVLVPSVHTERIVGCTGGTGEDEHYPLWFRCREGFLYRCGECDQIFMHVRVLYSLPEGKDPFPLDPDVVDVFSVETLEKAQRQWNSGEYIMWPVGEEAYSRLFLQGKLGNKVPEQLAEGFNSAAAAVAATAVPLPQAAFFAPYTLQRK</sequence>
<dbReference type="PANTHER" id="PTHR10122">
    <property type="entry name" value="CYTOCHROME C OXIDASE SUBUNIT 5B, MITOCHONDRIAL"/>
    <property type="match status" value="1"/>
</dbReference>
<dbReference type="Proteomes" id="UP000243681">
    <property type="component" value="Chromosome 1"/>
</dbReference>
<organism evidence="3 4">
    <name type="scientific">Eimeria tenella</name>
    <name type="common">Coccidian parasite</name>
    <dbReference type="NCBI Taxonomy" id="5802"/>
    <lineage>
        <taxon>Eukaryota</taxon>
        <taxon>Sar</taxon>
        <taxon>Alveolata</taxon>
        <taxon>Apicomplexa</taxon>
        <taxon>Conoidasida</taxon>
        <taxon>Coccidia</taxon>
        <taxon>Eucoccidiorida</taxon>
        <taxon>Eimeriorina</taxon>
        <taxon>Eimeriidae</taxon>
        <taxon>Eimeria</taxon>
    </lineage>
</organism>
<name>C8TDR9_EIMTE</name>
<dbReference type="VEuPathDB" id="ToxoDB:ETH2_0107000"/>
<protein>
    <submittedName>
        <fullName evidence="3">Cytochrome c oxidase subunit, putative</fullName>
    </submittedName>
</protein>
<dbReference type="PROSITE" id="PS51359">
    <property type="entry name" value="COX5B_2"/>
    <property type="match status" value="1"/>
</dbReference>
<dbReference type="InterPro" id="IPR036972">
    <property type="entry name" value="Cyt_c_oxidase_su5b_sf"/>
</dbReference>
<dbReference type="PANTHER" id="PTHR10122:SF0">
    <property type="entry name" value="CYTOCHROME C OXIDASE SUBUNIT 5B, ISOFORM A-RELATED"/>
    <property type="match status" value="1"/>
</dbReference>
<dbReference type="AlphaFoldDB" id="C8TDR9"/>
<reference evidence="3 4" key="1">
    <citation type="journal article" date="2007" name="Genome Res.">
        <title>Sequencing and analysis of chromosome 1 of Eimeria tenella reveals a unique segmental organization.</title>
        <authorList>
            <person name="Ling K.H."/>
            <person name="Rajandream M.A."/>
            <person name="Rivailler P."/>
            <person name="Ivens A."/>
            <person name="Yap S.J."/>
            <person name="Madeira A.M.B.N."/>
            <person name="Mungall K."/>
            <person name="Billington K."/>
            <person name="Yee W.Y."/>
            <person name="Bankier A.T."/>
            <person name="Carroll F."/>
            <person name="Durham A.M."/>
            <person name="Peters N."/>
            <person name="Loo S.S."/>
            <person name="Mat-Isa M.N."/>
            <person name="Novaes J."/>
            <person name="Quail M."/>
            <person name="Rosli R."/>
            <person name="Shamsudin M.N."/>
            <person name="Sobreira T.J.P."/>
            <person name="Tivey A.R."/>
            <person name="Wai S.F."/>
            <person name="White S."/>
            <person name="Wu X."/>
            <person name="Kerhornou A.X."/>
            <person name="Blake D."/>
            <person name="Mohamed R."/>
            <person name="Shirley M."/>
            <person name="Gruber A."/>
            <person name="Berriman M."/>
            <person name="Tomley F."/>
            <person name="Dear P.H."/>
            <person name="Wan K.L."/>
        </authorList>
    </citation>
    <scope>NUCLEOTIDE SEQUENCE [LARGE SCALE GENOMIC DNA]</scope>
    <source>
        <strain evidence="3 4">Houghton</strain>
    </source>
</reference>